<dbReference type="PANTHER" id="PTHR14611:SF2">
    <property type="entry name" value="TECTONIC"/>
    <property type="match status" value="1"/>
</dbReference>
<proteinExistence type="inferred from homology"/>
<dbReference type="InterPro" id="IPR040354">
    <property type="entry name" value="TCTN1-3"/>
</dbReference>
<reference evidence="7" key="1">
    <citation type="submission" date="2023-07" db="EMBL/GenBank/DDBJ databases">
        <authorList>
            <consortium name="AG Swart"/>
            <person name="Singh M."/>
            <person name="Singh A."/>
            <person name="Seah K."/>
            <person name="Emmerich C."/>
        </authorList>
    </citation>
    <scope>NUCLEOTIDE SEQUENCE</scope>
    <source>
        <strain evidence="7">DP1</strain>
    </source>
</reference>
<keyword evidence="2" id="KW-0732">Signal</keyword>
<evidence type="ECO:0000313" key="8">
    <source>
        <dbReference type="Proteomes" id="UP001295684"/>
    </source>
</evidence>
<evidence type="ECO:0000256" key="3">
    <source>
        <dbReference type="ARBA" id="ARBA00022794"/>
    </source>
</evidence>
<evidence type="ECO:0000259" key="6">
    <source>
        <dbReference type="Pfam" id="PF25752"/>
    </source>
</evidence>
<dbReference type="GO" id="GO:0030030">
    <property type="term" value="P:cell projection organization"/>
    <property type="evidence" value="ECO:0007669"/>
    <property type="project" value="UniProtKB-KW"/>
</dbReference>
<dbReference type="PANTHER" id="PTHR14611">
    <property type="entry name" value="TECTONIC FAMILY MEMBER"/>
    <property type="match status" value="1"/>
</dbReference>
<comment type="similarity">
    <text evidence="1">Belongs to the tectonic family.</text>
</comment>
<dbReference type="EMBL" id="CAMPGE010007890">
    <property type="protein sequence ID" value="CAI2366808.1"/>
    <property type="molecule type" value="Genomic_DNA"/>
</dbReference>
<feature type="domain" description="Tectonic-1-3 N-terminal" evidence="6">
    <location>
        <begin position="24"/>
        <end position="120"/>
    </location>
</feature>
<organism evidence="7 8">
    <name type="scientific">Euplotes crassus</name>
    <dbReference type="NCBI Taxonomy" id="5936"/>
    <lineage>
        <taxon>Eukaryota</taxon>
        <taxon>Sar</taxon>
        <taxon>Alveolata</taxon>
        <taxon>Ciliophora</taxon>
        <taxon>Intramacronucleata</taxon>
        <taxon>Spirotrichea</taxon>
        <taxon>Hypotrichia</taxon>
        <taxon>Euplotida</taxon>
        <taxon>Euplotidae</taxon>
        <taxon>Moneuplotes</taxon>
    </lineage>
</organism>
<protein>
    <recommendedName>
        <fullName evidence="9">Tectonic domain-containing protein</fullName>
    </recommendedName>
</protein>
<dbReference type="AlphaFoldDB" id="A0AAD1XCI3"/>
<evidence type="ECO:0000256" key="1">
    <source>
        <dbReference type="ARBA" id="ARBA00007633"/>
    </source>
</evidence>
<evidence type="ECO:0000256" key="4">
    <source>
        <dbReference type="ARBA" id="ARBA00023180"/>
    </source>
</evidence>
<keyword evidence="4" id="KW-0325">Glycoprotein</keyword>
<keyword evidence="8" id="KW-1185">Reference proteome</keyword>
<keyword evidence="3" id="KW-0970">Cilium biogenesis/degradation</keyword>
<accession>A0AAD1XCI3</accession>
<dbReference type="InterPro" id="IPR057724">
    <property type="entry name" value="TCTN1-3_N"/>
</dbReference>
<comment type="caution">
    <text evidence="7">The sequence shown here is derived from an EMBL/GenBank/DDBJ whole genome shotgun (WGS) entry which is preliminary data.</text>
</comment>
<gene>
    <name evidence="7" type="ORF">ECRASSUSDP1_LOCUS8082</name>
</gene>
<dbReference type="Proteomes" id="UP001295684">
    <property type="component" value="Unassembled WGS sequence"/>
</dbReference>
<sequence length="500" mass="55132">MTLAKAQFRDNYSITAVNTTATSNEDISNCSCDLTVGSCDVSCCCDTDCPASTLKLWEADATSFCNSVIFEELKPETRCMDKDYIALTNKRMGISIDDNDSKPQICVSRDDSDDDDSFSEIKFDPLNSTEDLTIFNRWFDWIDTSDDPEVYTSDGFTLYNKGDTIKRIDTTRGLFLDLKFPSLGSYGNCEFNSQAVFGVDSEFTCYYKLTSVTTECPAFFSSQYYSNLKICTGRGCLRNVSITTPSTQTPATAGTDCANRITSLEFTYKLTNLSANGFLISNVQMAYDTTTGTLADGEVAELKVKTKFISNTGTPVEKSGNPGYLSGEKLLVKLQSGTTVGYSKEISDSANGKCIQAITQTNVNIDYLTFNEVINLQCDVTFADSAALQSACTATDYTQYSAFNQFDQFGSYGDAEVTNKWTNIITAPASTAPSFSGTTCSSMITGVEYQILYSRKGYKNDLHSYIVAIKPQLLQKDVTFVSDTTPVQYRVAFTYYYVEP</sequence>
<evidence type="ECO:0000313" key="7">
    <source>
        <dbReference type="EMBL" id="CAI2366808.1"/>
    </source>
</evidence>
<evidence type="ECO:0000256" key="2">
    <source>
        <dbReference type="ARBA" id="ARBA00022729"/>
    </source>
</evidence>
<feature type="domain" description="Tectonic-1-3" evidence="5">
    <location>
        <begin position="158"/>
        <end position="310"/>
    </location>
</feature>
<evidence type="ECO:0008006" key="9">
    <source>
        <dbReference type="Google" id="ProtNLM"/>
    </source>
</evidence>
<dbReference type="Pfam" id="PF07773">
    <property type="entry name" value="TCTN_DUF1619"/>
    <property type="match status" value="1"/>
</dbReference>
<name>A0AAD1XCI3_EUPCR</name>
<dbReference type="InterPro" id="IPR011677">
    <property type="entry name" value="TCTN1-3_dom"/>
</dbReference>
<evidence type="ECO:0000259" key="5">
    <source>
        <dbReference type="Pfam" id="PF07773"/>
    </source>
</evidence>
<dbReference type="Pfam" id="PF25752">
    <property type="entry name" value="DUF1619_N"/>
    <property type="match status" value="1"/>
</dbReference>